<organism evidence="2 3">
    <name type="scientific">Pseudoalteromonas aurantia 208</name>
    <dbReference type="NCBI Taxonomy" id="1314867"/>
    <lineage>
        <taxon>Bacteria</taxon>
        <taxon>Pseudomonadati</taxon>
        <taxon>Pseudomonadota</taxon>
        <taxon>Gammaproteobacteria</taxon>
        <taxon>Alteromonadales</taxon>
        <taxon>Pseudoalteromonadaceae</taxon>
        <taxon>Pseudoalteromonas</taxon>
    </lineage>
</organism>
<dbReference type="PANTHER" id="PTHR30399">
    <property type="entry name" value="UNCHARACTERIZED PROTEIN YGJP"/>
    <property type="match status" value="1"/>
</dbReference>
<gene>
    <name evidence="2" type="ORF">PAUR_a2264</name>
</gene>
<protein>
    <recommendedName>
        <fullName evidence="1">YgjP-like metallopeptidase domain-containing protein</fullName>
    </recommendedName>
</protein>
<evidence type="ECO:0000313" key="2">
    <source>
        <dbReference type="EMBL" id="MBE0368620.1"/>
    </source>
</evidence>
<comment type="caution">
    <text evidence="2">The sequence shown here is derived from an EMBL/GenBank/DDBJ whole genome shotgun (WGS) entry which is preliminary data.</text>
</comment>
<sequence>MNFLDYFQHYPDNIQQQVAQLISSNKLVDYFKNKYPTAHQLKSEKHLFEYTNRFKQRYLKNAPKLSSVGYKKQKDLVQNALGTHTFKRQQHGGKLKAKHEIAIAEQLKCAPEPLLKMLIIHELAHFKEKDHNKAFYQLCCHMEPDYHQLELDLRLFLVLQKQGLSFYDK</sequence>
<accession>A0ABR9ECD2</accession>
<dbReference type="InterPro" id="IPR002725">
    <property type="entry name" value="YgjP-like_metallopeptidase"/>
</dbReference>
<dbReference type="RefSeq" id="WP_192507870.1">
    <property type="nucleotide sequence ID" value="NZ_AQGV01000012.1"/>
</dbReference>
<dbReference type="CDD" id="cd07344">
    <property type="entry name" value="M48_yhfN_like"/>
    <property type="match status" value="1"/>
</dbReference>
<dbReference type="PANTHER" id="PTHR30399:SF1">
    <property type="entry name" value="UTP PYROPHOSPHATASE"/>
    <property type="match status" value="1"/>
</dbReference>
<reference evidence="2 3" key="1">
    <citation type="submission" date="2015-03" db="EMBL/GenBank/DDBJ databases">
        <title>Genome sequence of Pseudoalteromonas aurantia.</title>
        <authorList>
            <person name="Xie B.-B."/>
            <person name="Rong J.-C."/>
            <person name="Qin Q.-L."/>
            <person name="Zhang Y.-Z."/>
        </authorList>
    </citation>
    <scope>NUCLEOTIDE SEQUENCE [LARGE SCALE GENOMIC DNA]</scope>
    <source>
        <strain evidence="2 3">208</strain>
    </source>
</reference>
<keyword evidence="3" id="KW-1185">Reference proteome</keyword>
<proteinExistence type="predicted"/>
<evidence type="ECO:0000259" key="1">
    <source>
        <dbReference type="Pfam" id="PF01863"/>
    </source>
</evidence>
<feature type="domain" description="YgjP-like metallopeptidase" evidence="1">
    <location>
        <begin position="91"/>
        <end position="153"/>
    </location>
</feature>
<dbReference type="EMBL" id="AQGV01000012">
    <property type="protein sequence ID" value="MBE0368620.1"/>
    <property type="molecule type" value="Genomic_DNA"/>
</dbReference>
<evidence type="ECO:0000313" key="3">
    <source>
        <dbReference type="Proteomes" id="UP000615755"/>
    </source>
</evidence>
<dbReference type="Proteomes" id="UP000615755">
    <property type="component" value="Unassembled WGS sequence"/>
</dbReference>
<name>A0ABR9ECD2_9GAMM</name>
<dbReference type="InterPro" id="IPR053136">
    <property type="entry name" value="UTP_pyrophosphatase-like"/>
</dbReference>
<dbReference type="Pfam" id="PF01863">
    <property type="entry name" value="YgjP-like"/>
    <property type="match status" value="1"/>
</dbReference>
<dbReference type="Gene3D" id="3.30.2010.10">
    <property type="entry name" value="Metalloproteases ('zincins'), catalytic domain"/>
    <property type="match status" value="1"/>
</dbReference>